<comment type="caution">
    <text evidence="1">The sequence shown here is derived from an EMBL/GenBank/DDBJ whole genome shotgun (WGS) entry which is preliminary data.</text>
</comment>
<gene>
    <name evidence="1" type="ORF">GIL414_LOCUS72113</name>
</gene>
<name>A0A8S3HYH5_9BILA</name>
<organism evidence="1 2">
    <name type="scientific">Rotaria magnacalcarata</name>
    <dbReference type="NCBI Taxonomy" id="392030"/>
    <lineage>
        <taxon>Eukaryota</taxon>
        <taxon>Metazoa</taxon>
        <taxon>Spiralia</taxon>
        <taxon>Gnathifera</taxon>
        <taxon>Rotifera</taxon>
        <taxon>Eurotatoria</taxon>
        <taxon>Bdelloidea</taxon>
        <taxon>Philodinida</taxon>
        <taxon>Philodinidae</taxon>
        <taxon>Rotaria</taxon>
    </lineage>
</organism>
<accession>A0A8S3HYH5</accession>
<dbReference type="EMBL" id="CAJOBJ010335686">
    <property type="protein sequence ID" value="CAF5188607.1"/>
    <property type="molecule type" value="Genomic_DNA"/>
</dbReference>
<dbReference type="AlphaFoldDB" id="A0A8S3HYH5"/>
<protein>
    <submittedName>
        <fullName evidence="1">Uncharacterized protein</fullName>
    </submittedName>
</protein>
<evidence type="ECO:0000313" key="1">
    <source>
        <dbReference type="EMBL" id="CAF5188607.1"/>
    </source>
</evidence>
<proteinExistence type="predicted"/>
<feature type="non-terminal residue" evidence="1">
    <location>
        <position position="19"/>
    </location>
</feature>
<reference evidence="1" key="1">
    <citation type="submission" date="2021-02" db="EMBL/GenBank/DDBJ databases">
        <authorList>
            <person name="Nowell W R."/>
        </authorList>
    </citation>
    <scope>NUCLEOTIDE SEQUENCE</scope>
</reference>
<evidence type="ECO:0000313" key="2">
    <source>
        <dbReference type="Proteomes" id="UP000681720"/>
    </source>
</evidence>
<sequence>MDKRRTNELADTQSQHISK</sequence>
<dbReference type="Proteomes" id="UP000681720">
    <property type="component" value="Unassembled WGS sequence"/>
</dbReference>